<accession>A0A2P8QCF5</accession>
<dbReference type="CDD" id="cd16936">
    <property type="entry name" value="HATPase_RsbW-like"/>
    <property type="match status" value="1"/>
</dbReference>
<dbReference type="PANTHER" id="PTHR35526:SF3">
    <property type="entry name" value="ANTI-SIGMA-F FACTOR RSBW"/>
    <property type="match status" value="1"/>
</dbReference>
<name>A0A2P8QCF5_9ACTN</name>
<dbReference type="InterPro" id="IPR036890">
    <property type="entry name" value="HATPase_C_sf"/>
</dbReference>
<evidence type="ECO:0000259" key="2">
    <source>
        <dbReference type="Pfam" id="PF13581"/>
    </source>
</evidence>
<dbReference type="SUPFAM" id="SSF55874">
    <property type="entry name" value="ATPase domain of HSP90 chaperone/DNA topoisomerase II/histidine kinase"/>
    <property type="match status" value="1"/>
</dbReference>
<organism evidence="3 4">
    <name type="scientific">Streptomyces dioscori</name>
    <dbReference type="NCBI Taxonomy" id="2109333"/>
    <lineage>
        <taxon>Bacteria</taxon>
        <taxon>Bacillati</taxon>
        <taxon>Actinomycetota</taxon>
        <taxon>Actinomycetes</taxon>
        <taxon>Kitasatosporales</taxon>
        <taxon>Streptomycetaceae</taxon>
        <taxon>Streptomyces</taxon>
        <taxon>Streptomyces aurantiacus group</taxon>
    </lineage>
</organism>
<gene>
    <name evidence="3" type="ORF">C6Y14_08985</name>
</gene>
<dbReference type="EMBL" id="PYBJ01000004">
    <property type="protein sequence ID" value="PSM43903.1"/>
    <property type="molecule type" value="Genomic_DNA"/>
</dbReference>
<dbReference type="Gene3D" id="3.30.565.10">
    <property type="entry name" value="Histidine kinase-like ATPase, C-terminal domain"/>
    <property type="match status" value="1"/>
</dbReference>
<keyword evidence="3" id="KW-0067">ATP-binding</keyword>
<dbReference type="InterPro" id="IPR003594">
    <property type="entry name" value="HATPase_dom"/>
</dbReference>
<evidence type="ECO:0000313" key="3">
    <source>
        <dbReference type="EMBL" id="PSM43903.1"/>
    </source>
</evidence>
<dbReference type="Proteomes" id="UP000240429">
    <property type="component" value="Unassembled WGS sequence"/>
</dbReference>
<evidence type="ECO:0000256" key="1">
    <source>
        <dbReference type="ARBA" id="ARBA00022527"/>
    </source>
</evidence>
<keyword evidence="1" id="KW-0418">Kinase</keyword>
<dbReference type="PANTHER" id="PTHR35526">
    <property type="entry name" value="ANTI-SIGMA-F FACTOR RSBW-RELATED"/>
    <property type="match status" value="1"/>
</dbReference>
<dbReference type="AlphaFoldDB" id="A0A2P8QCF5"/>
<sequence length="235" mass="25493">MWSRGSRHTTRGTFVIREACVSPGRWKLQFLAEAEEVAALRSALRVHLGQWGLDELVDTAQLCVSELVSNVVTHVGPGTPATLIVGKEGTGLRIEVHDPDTRALPTLRNEGVDSESGRGMDLITAVTDRWGVQLLADRKVTWCELATANLSPRGHSGGTRVTRAEAMLGFYRAAGLPRTVGSEGTLLSVAVAEEAAIDVIADLLHWLRAHDCDPNEALDRAQTHFEAETNSRGIR</sequence>
<keyword evidence="1" id="KW-0808">Transferase</keyword>
<dbReference type="GO" id="GO:0005524">
    <property type="term" value="F:ATP binding"/>
    <property type="evidence" value="ECO:0007669"/>
    <property type="project" value="UniProtKB-KW"/>
</dbReference>
<dbReference type="OrthoDB" id="3211521at2"/>
<keyword evidence="4" id="KW-1185">Reference proteome</keyword>
<comment type="caution">
    <text evidence="3">The sequence shown here is derived from an EMBL/GenBank/DDBJ whole genome shotgun (WGS) entry which is preliminary data.</text>
</comment>
<reference evidence="3 4" key="1">
    <citation type="submission" date="2018-03" db="EMBL/GenBank/DDBJ databases">
        <title>Streptomyces dioscori sp. nov., a novel endophytic actinobacterium isolated from bulbil of Dioscorea bulbifera L.</title>
        <authorList>
            <person name="Zhikuan W."/>
        </authorList>
    </citation>
    <scope>NUCLEOTIDE SEQUENCE [LARGE SCALE GENOMIC DNA]</scope>
    <source>
        <strain evidence="3 4">A217</strain>
    </source>
</reference>
<dbReference type="GO" id="GO:0004674">
    <property type="term" value="F:protein serine/threonine kinase activity"/>
    <property type="evidence" value="ECO:0007669"/>
    <property type="project" value="UniProtKB-KW"/>
</dbReference>
<keyword evidence="3" id="KW-0547">Nucleotide-binding</keyword>
<keyword evidence="1" id="KW-0723">Serine/threonine-protein kinase</keyword>
<proteinExistence type="predicted"/>
<evidence type="ECO:0000313" key="4">
    <source>
        <dbReference type="Proteomes" id="UP000240429"/>
    </source>
</evidence>
<dbReference type="InterPro" id="IPR050267">
    <property type="entry name" value="Anti-sigma-factor_SerPK"/>
</dbReference>
<dbReference type="Pfam" id="PF13581">
    <property type="entry name" value="HATPase_c_2"/>
    <property type="match status" value="1"/>
</dbReference>
<feature type="domain" description="Histidine kinase/HSP90-like ATPase" evidence="2">
    <location>
        <begin position="31"/>
        <end position="130"/>
    </location>
</feature>
<protein>
    <submittedName>
        <fullName evidence="3">ATP-binding protein</fullName>
    </submittedName>
</protein>